<dbReference type="OrthoDB" id="869189at2759"/>
<comment type="subcellular location">
    <subcellularLocation>
        <location evidence="1 9">Mitochondrion inner membrane</location>
        <topology evidence="1 9">Multi-pass membrane protein</topology>
    </subcellularLocation>
</comment>
<dbReference type="GO" id="GO:0006850">
    <property type="term" value="P:pyruvate import into mitochondria"/>
    <property type="evidence" value="ECO:0007669"/>
    <property type="project" value="InterPro"/>
</dbReference>
<evidence type="ECO:0000256" key="4">
    <source>
        <dbReference type="ARBA" id="ARBA00022692"/>
    </source>
</evidence>
<dbReference type="Proteomes" id="UP000054324">
    <property type="component" value="Unassembled WGS sequence"/>
</dbReference>
<evidence type="ECO:0000256" key="3">
    <source>
        <dbReference type="ARBA" id="ARBA00022448"/>
    </source>
</evidence>
<organism evidence="10 11">
    <name type="scientific">Opisthorchis viverrini</name>
    <name type="common">Southeast Asian liver fluke</name>
    <dbReference type="NCBI Taxonomy" id="6198"/>
    <lineage>
        <taxon>Eukaryota</taxon>
        <taxon>Metazoa</taxon>
        <taxon>Spiralia</taxon>
        <taxon>Lophotrochozoa</taxon>
        <taxon>Platyhelminthes</taxon>
        <taxon>Trematoda</taxon>
        <taxon>Digenea</taxon>
        <taxon>Opisthorchiida</taxon>
        <taxon>Opisthorchiata</taxon>
        <taxon>Opisthorchiidae</taxon>
        <taxon>Opisthorchis</taxon>
    </lineage>
</organism>
<dbReference type="GO" id="GO:0005743">
    <property type="term" value="C:mitochondrial inner membrane"/>
    <property type="evidence" value="ECO:0007669"/>
    <property type="project" value="UniProtKB-SubCell"/>
</dbReference>
<reference evidence="10 11" key="1">
    <citation type="submission" date="2013-11" db="EMBL/GenBank/DDBJ databases">
        <title>Opisthorchis viverrini - life in the bile duct.</title>
        <authorList>
            <person name="Young N.D."/>
            <person name="Nagarajan N."/>
            <person name="Lin S.J."/>
            <person name="Korhonen P.K."/>
            <person name="Jex A.R."/>
            <person name="Hall R.S."/>
            <person name="Safavi-Hemami H."/>
            <person name="Kaewkong W."/>
            <person name="Bertrand D."/>
            <person name="Gao S."/>
            <person name="Seet Q."/>
            <person name="Wongkham S."/>
            <person name="Teh B.T."/>
            <person name="Wongkham C."/>
            <person name="Intapan P.M."/>
            <person name="Maleewong W."/>
            <person name="Yang X."/>
            <person name="Hu M."/>
            <person name="Wang Z."/>
            <person name="Hofmann A."/>
            <person name="Sternberg P.W."/>
            <person name="Tan P."/>
            <person name="Wang J."/>
            <person name="Gasser R.B."/>
        </authorList>
    </citation>
    <scope>NUCLEOTIDE SEQUENCE [LARGE SCALE GENOMIC DNA]</scope>
</reference>
<comment type="function">
    <text evidence="9">Mediates the uptake of pyruvate into mitochondria.</text>
</comment>
<dbReference type="GeneID" id="20318489"/>
<dbReference type="EMBL" id="KL596687">
    <property type="protein sequence ID" value="KER29018.1"/>
    <property type="molecule type" value="Genomic_DNA"/>
</dbReference>
<evidence type="ECO:0000256" key="9">
    <source>
        <dbReference type="RuleBase" id="RU363100"/>
    </source>
</evidence>
<keyword evidence="4" id="KW-0812">Transmembrane</keyword>
<keyword evidence="5 9" id="KW-0999">Mitochondrion inner membrane</keyword>
<dbReference type="InterPro" id="IPR005336">
    <property type="entry name" value="MPC"/>
</dbReference>
<keyword evidence="8" id="KW-0472">Membrane</keyword>
<dbReference type="AlphaFoldDB" id="A0A074ZNP7"/>
<dbReference type="STRING" id="6198.A0A074ZNP7"/>
<evidence type="ECO:0000313" key="11">
    <source>
        <dbReference type="Proteomes" id="UP000054324"/>
    </source>
</evidence>
<dbReference type="CTD" id="20318489"/>
<proteinExistence type="inferred from homology"/>
<protein>
    <recommendedName>
        <fullName evidence="9">Mitochondrial pyruvate carrier</fullName>
    </recommendedName>
</protein>
<evidence type="ECO:0000313" key="10">
    <source>
        <dbReference type="EMBL" id="KER29018.1"/>
    </source>
</evidence>
<dbReference type="KEGG" id="ovi:T265_04307"/>
<dbReference type="PANTHER" id="PTHR14154">
    <property type="entry name" value="UPF0041 BRAIN PROTEIN 44-RELATED"/>
    <property type="match status" value="1"/>
</dbReference>
<name>A0A074ZNP7_OPIVI</name>
<evidence type="ECO:0000256" key="2">
    <source>
        <dbReference type="ARBA" id="ARBA00006416"/>
    </source>
</evidence>
<accession>A0A074ZNP7</accession>
<gene>
    <name evidence="10" type="ORF">T265_04307</name>
</gene>
<keyword evidence="7 9" id="KW-0496">Mitochondrion</keyword>
<evidence type="ECO:0000256" key="7">
    <source>
        <dbReference type="ARBA" id="ARBA00023128"/>
    </source>
</evidence>
<dbReference type="RefSeq" id="XP_009167270.1">
    <property type="nucleotide sequence ID" value="XM_009169006.1"/>
</dbReference>
<evidence type="ECO:0000256" key="5">
    <source>
        <dbReference type="ARBA" id="ARBA00022792"/>
    </source>
</evidence>
<evidence type="ECO:0000256" key="1">
    <source>
        <dbReference type="ARBA" id="ARBA00004448"/>
    </source>
</evidence>
<sequence length="467" mass="51816">MDAGVEYVDYEGRDPHRAYTFIRQNFLLFRVVAVWNNLPPTVVHAPPSTQFKALLANFYGNPGAGYPLNKKNEPDPENLGESFGPVYECVNPWRKQPINAGDVPCPPADLRVLSCGSCTVFGVQSKMSAVYRAVINVVDKGVPSSMRPFWEHPAGPKTVFFWAPTMKWALVIAGIRDMGRPVEKVSTFQSVALALTGLIWSRYSLVITPKNWNLFSVNIFVAATGLYQLGRKALGFVARPRLNSSIPNSAPRLPLFRSGQPGSIRGLVLPSGGMEVSHRKAAAVELSVFHLPPSRSVNAGLCGKRRSFVMSACAPTNCSSEDEEEVLYIDRSRPPQSLRKMDTVWELWQYPSRRTTMIHTSNSDRMSHRQWRGAFSRVDLLAAYRRMCKRKQPINDILLVGPALRTDDSVRPAMVLLVTCACHPVPRYSGIEISIQASTPNLSSRLQCPRPEASRTTSYSCSYAGLA</sequence>
<dbReference type="Pfam" id="PF03650">
    <property type="entry name" value="MPC"/>
    <property type="match status" value="1"/>
</dbReference>
<comment type="similarity">
    <text evidence="2 9">Belongs to the mitochondrial pyruvate carrier (MPC) (TC 2.A.105) family.</text>
</comment>
<keyword evidence="3 9" id="KW-0813">Transport</keyword>
<keyword evidence="11" id="KW-1185">Reference proteome</keyword>
<keyword evidence="6" id="KW-1133">Transmembrane helix</keyword>
<evidence type="ECO:0000256" key="6">
    <source>
        <dbReference type="ARBA" id="ARBA00022989"/>
    </source>
</evidence>
<evidence type="ECO:0000256" key="8">
    <source>
        <dbReference type="ARBA" id="ARBA00023136"/>
    </source>
</evidence>